<dbReference type="PROSITE" id="PS51726">
    <property type="entry name" value="MYST_HAT"/>
    <property type="match status" value="1"/>
</dbReference>
<evidence type="ECO:0000256" key="2">
    <source>
        <dbReference type="ARBA" id="ARBA00010107"/>
    </source>
</evidence>
<feature type="region of interest" description="Disordered" evidence="16">
    <location>
        <begin position="172"/>
        <end position="246"/>
    </location>
</feature>
<dbReference type="GO" id="GO:0005634">
    <property type="term" value="C:nucleus"/>
    <property type="evidence" value="ECO:0007669"/>
    <property type="project" value="UniProtKB-SubCell"/>
</dbReference>
<dbReference type="Gene3D" id="2.30.30.140">
    <property type="match status" value="1"/>
</dbReference>
<accession>A0ABD1ZIG8</accession>
<evidence type="ECO:0000313" key="18">
    <source>
        <dbReference type="EMBL" id="KAL2650872.1"/>
    </source>
</evidence>
<organism evidence="18 19">
    <name type="scientific">Riccia fluitans</name>
    <dbReference type="NCBI Taxonomy" id="41844"/>
    <lineage>
        <taxon>Eukaryota</taxon>
        <taxon>Viridiplantae</taxon>
        <taxon>Streptophyta</taxon>
        <taxon>Embryophyta</taxon>
        <taxon>Marchantiophyta</taxon>
        <taxon>Marchantiopsida</taxon>
        <taxon>Marchantiidae</taxon>
        <taxon>Marchantiales</taxon>
        <taxon>Ricciaceae</taxon>
        <taxon>Riccia</taxon>
    </lineage>
</organism>
<dbReference type="Pfam" id="PF01853">
    <property type="entry name" value="MOZ_SAS"/>
    <property type="match status" value="1"/>
</dbReference>
<evidence type="ECO:0000256" key="1">
    <source>
        <dbReference type="ARBA" id="ARBA00004123"/>
    </source>
</evidence>
<evidence type="ECO:0000256" key="13">
    <source>
        <dbReference type="ARBA" id="ARBA00023242"/>
    </source>
</evidence>
<dbReference type="InterPro" id="IPR016181">
    <property type="entry name" value="Acyl_CoA_acyltransferase"/>
</dbReference>
<protein>
    <recommendedName>
        <fullName evidence="3">histone acetyltransferase</fullName>
        <ecNumber evidence="3">2.3.1.48</ecNumber>
    </recommendedName>
</protein>
<evidence type="ECO:0000259" key="17">
    <source>
        <dbReference type="PROSITE" id="PS51726"/>
    </source>
</evidence>
<dbReference type="InterPro" id="IPR036388">
    <property type="entry name" value="WH-like_DNA-bd_sf"/>
</dbReference>
<feature type="compositionally biased region" description="Polar residues" evidence="16">
    <location>
        <begin position="233"/>
        <end position="242"/>
    </location>
</feature>
<evidence type="ECO:0000256" key="4">
    <source>
        <dbReference type="ARBA" id="ARBA00022679"/>
    </source>
</evidence>
<dbReference type="GO" id="GO:0010468">
    <property type="term" value="P:regulation of gene expression"/>
    <property type="evidence" value="ECO:0007669"/>
    <property type="project" value="UniProtKB-ARBA"/>
</dbReference>
<dbReference type="Gene3D" id="1.10.10.10">
    <property type="entry name" value="Winged helix-like DNA-binding domain superfamily/Winged helix DNA-binding domain"/>
    <property type="match status" value="1"/>
</dbReference>
<dbReference type="FunFam" id="1.10.10.10:FF:000022">
    <property type="entry name" value="Histone acetyltransferase"/>
    <property type="match status" value="1"/>
</dbReference>
<dbReference type="InterPro" id="IPR002717">
    <property type="entry name" value="HAT_MYST-type"/>
</dbReference>
<evidence type="ECO:0000256" key="16">
    <source>
        <dbReference type="SAM" id="MobiDB-lite"/>
    </source>
</evidence>
<evidence type="ECO:0000256" key="3">
    <source>
        <dbReference type="ARBA" id="ARBA00013184"/>
    </source>
</evidence>
<comment type="subcellular location">
    <subcellularLocation>
        <location evidence="1">Nucleus</location>
    </subcellularLocation>
</comment>
<proteinExistence type="inferred from homology"/>
<keyword evidence="7" id="KW-0863">Zinc-finger</keyword>
<evidence type="ECO:0000256" key="12">
    <source>
        <dbReference type="ARBA" id="ARBA00023204"/>
    </source>
</evidence>
<dbReference type="InterPro" id="IPR050603">
    <property type="entry name" value="MYST_HAT"/>
</dbReference>
<evidence type="ECO:0000256" key="14">
    <source>
        <dbReference type="ARBA" id="ARBA00023315"/>
    </source>
</evidence>
<dbReference type="AlphaFoldDB" id="A0ABD1ZIG8"/>
<evidence type="ECO:0000256" key="7">
    <source>
        <dbReference type="ARBA" id="ARBA00022771"/>
    </source>
</evidence>
<dbReference type="GO" id="GO:0008270">
    <property type="term" value="F:zinc ion binding"/>
    <property type="evidence" value="ECO:0007669"/>
    <property type="project" value="UniProtKB-KW"/>
</dbReference>
<dbReference type="InterPro" id="IPR000953">
    <property type="entry name" value="Chromo/chromo_shadow_dom"/>
</dbReference>
<comment type="similarity">
    <text evidence="2">Belongs to the MYST (SAS/MOZ) family.</text>
</comment>
<feature type="domain" description="MYST-type HAT" evidence="17">
    <location>
        <begin position="406"/>
        <end position="704"/>
    </location>
</feature>
<dbReference type="CDD" id="cd04301">
    <property type="entry name" value="NAT_SF"/>
    <property type="match status" value="1"/>
</dbReference>
<keyword evidence="5" id="KW-0479">Metal-binding</keyword>
<evidence type="ECO:0000256" key="5">
    <source>
        <dbReference type="ARBA" id="ARBA00022723"/>
    </source>
</evidence>
<keyword evidence="13" id="KW-0539">Nucleus</keyword>
<dbReference type="Gene3D" id="3.30.60.60">
    <property type="entry name" value="N-acetyl transferase-like"/>
    <property type="match status" value="1"/>
</dbReference>
<keyword evidence="9" id="KW-0007">Acetylation</keyword>
<dbReference type="GO" id="GO:0006281">
    <property type="term" value="P:DNA repair"/>
    <property type="evidence" value="ECO:0007669"/>
    <property type="project" value="UniProtKB-KW"/>
</dbReference>
<evidence type="ECO:0000256" key="9">
    <source>
        <dbReference type="ARBA" id="ARBA00022990"/>
    </source>
</evidence>
<evidence type="ECO:0000256" key="8">
    <source>
        <dbReference type="ARBA" id="ARBA00022833"/>
    </source>
</evidence>
<keyword evidence="6" id="KW-0227">DNA damage</keyword>
<dbReference type="InterPro" id="IPR040706">
    <property type="entry name" value="Zf-MYST"/>
</dbReference>
<dbReference type="EMBL" id="JBHFFA010000001">
    <property type="protein sequence ID" value="KAL2650872.1"/>
    <property type="molecule type" value="Genomic_DNA"/>
</dbReference>
<evidence type="ECO:0000256" key="15">
    <source>
        <dbReference type="PIRSR" id="PIRSR602717-51"/>
    </source>
</evidence>
<dbReference type="InterPro" id="IPR025995">
    <property type="entry name" value="Tudor-knot"/>
</dbReference>
<dbReference type="SMART" id="SM00298">
    <property type="entry name" value="CHROMO"/>
    <property type="match status" value="1"/>
</dbReference>
<comment type="caution">
    <text evidence="18">The sequence shown here is derived from an EMBL/GenBank/DDBJ whole genome shotgun (WGS) entry which is preliminary data.</text>
</comment>
<keyword evidence="4" id="KW-0808">Transferase</keyword>
<keyword evidence="14" id="KW-0012">Acyltransferase</keyword>
<name>A0ABD1ZIG8_9MARC</name>
<keyword evidence="19" id="KW-1185">Reference proteome</keyword>
<dbReference type="Gene3D" id="3.40.630.30">
    <property type="match status" value="1"/>
</dbReference>
<dbReference type="Pfam" id="PF11717">
    <property type="entry name" value="Tudor-knot"/>
    <property type="match status" value="1"/>
</dbReference>
<keyword evidence="11" id="KW-0804">Transcription</keyword>
<sequence length="716" mass="80859">MLCSPSLKADSHRVFFAFSVFFRLVVRTVPSFSVDAKSSAASAKIKSGLGIFCVQTRVCMWSQERLRLEADTALQDRFASEIQGDLDIFRRNDVERISSEDDFDVDKAVENTTPFASAGIFSKAAFLWLSSILREGYKRPLEHSDIPHLGPRDRSEAAIARFVAEWKNQKGSISAMKGGQAAPKQEGSLSRSKRLGVKMEDIHVPDVNGSGSGEPVGVSTPNNVEVEGGGSDLTASNPQGQPQDHPMADVARNEAVEDEPVDPRTKYEVGALVACIASLDSLYHSAEIVDRRKTKTGVEYYVHYIEYNKRLDEWISYTRLEDWTPDSGLPTRLSMAEKLTPLVIPGTPALTGPGSAENKLDTPGASDRKLTRNLKRRYDELNNVQKGVEELAPIDQTLEKEHEEKTKVKNIQVVEFGKYEIDTWYFSPYPEEYANAHKLYICEFCLKYMKKKKSIQRHKMTCELKHPPGDEIYQTRGDLASHADDPSTSSQTRAAAGRLKPHNISVFEVDGKKSKTYCQNLCLLAKLFLDHKTLYYDVEAFLFYILTEFDEFGHHLVGYFSKEKCSAEDYNLACILTLPPYQRKGYGRFLISFAYELSKKENKIGTPERPLSDLGQVSFRSYWTRVLLEILRDHRGNLSIKDLSSMTAVRNDDIISTLQSLNLIKYWKGQHIISVSAKIIDEHLKNVGTQPHYTIDPTKLRWIPHSFGPATSRRSR</sequence>
<keyword evidence="8" id="KW-0862">Zinc</keyword>
<dbReference type="SUPFAM" id="SSF55729">
    <property type="entry name" value="Acyl-CoA N-acyltransferases (Nat)"/>
    <property type="match status" value="1"/>
</dbReference>
<keyword evidence="10" id="KW-0805">Transcription regulation</keyword>
<dbReference type="PANTHER" id="PTHR10615">
    <property type="entry name" value="HISTONE ACETYLTRANSFERASE"/>
    <property type="match status" value="1"/>
</dbReference>
<dbReference type="EC" id="2.3.1.48" evidence="3"/>
<gene>
    <name evidence="18" type="ORF">R1flu_019000</name>
</gene>
<dbReference type="FunFam" id="3.30.60.60:FF:000001">
    <property type="entry name" value="Histone acetyltransferase"/>
    <property type="match status" value="1"/>
</dbReference>
<dbReference type="InterPro" id="IPR016197">
    <property type="entry name" value="Chromo-like_dom_sf"/>
</dbReference>
<dbReference type="SUPFAM" id="SSF54160">
    <property type="entry name" value="Chromo domain-like"/>
    <property type="match status" value="1"/>
</dbReference>
<dbReference type="Pfam" id="PF17772">
    <property type="entry name" value="zf-MYST"/>
    <property type="match status" value="1"/>
</dbReference>
<evidence type="ECO:0000256" key="6">
    <source>
        <dbReference type="ARBA" id="ARBA00022763"/>
    </source>
</evidence>
<evidence type="ECO:0000256" key="10">
    <source>
        <dbReference type="ARBA" id="ARBA00023015"/>
    </source>
</evidence>
<evidence type="ECO:0000256" key="11">
    <source>
        <dbReference type="ARBA" id="ARBA00023163"/>
    </source>
</evidence>
<feature type="active site" description="Proton donor/acceptor" evidence="15">
    <location>
        <position position="608"/>
    </location>
</feature>
<dbReference type="Proteomes" id="UP001605036">
    <property type="component" value="Unassembled WGS sequence"/>
</dbReference>
<keyword evidence="12" id="KW-0234">DNA repair</keyword>
<dbReference type="GO" id="GO:0061733">
    <property type="term" value="F:protein-lysine-acetyltransferase activity"/>
    <property type="evidence" value="ECO:0007669"/>
    <property type="project" value="UniProtKB-EC"/>
</dbReference>
<dbReference type="FunFam" id="3.40.630.30:FF:000002">
    <property type="entry name" value="Histone acetyltransferase"/>
    <property type="match status" value="1"/>
</dbReference>
<reference evidence="18 19" key="1">
    <citation type="submission" date="2024-09" db="EMBL/GenBank/DDBJ databases">
        <title>Chromosome-scale assembly of Riccia fluitans.</title>
        <authorList>
            <person name="Paukszto L."/>
            <person name="Sawicki J."/>
            <person name="Karawczyk K."/>
            <person name="Piernik-Szablinska J."/>
            <person name="Szczecinska M."/>
            <person name="Mazdziarz M."/>
        </authorList>
    </citation>
    <scope>NUCLEOTIDE SEQUENCE [LARGE SCALE GENOMIC DNA]</scope>
    <source>
        <strain evidence="18">Rf_01</strain>
        <tissue evidence="18">Aerial parts of the thallus</tissue>
    </source>
</reference>
<evidence type="ECO:0000313" key="19">
    <source>
        <dbReference type="Proteomes" id="UP001605036"/>
    </source>
</evidence>
<dbReference type="PANTHER" id="PTHR10615:SF219">
    <property type="entry name" value="HISTONE ACETYLTRANSFERASE KAT5"/>
    <property type="match status" value="1"/>
</dbReference>